<feature type="transmembrane region" description="Helical" evidence="1">
    <location>
        <begin position="50"/>
        <end position="71"/>
    </location>
</feature>
<reference evidence="2" key="1">
    <citation type="submission" date="2022-07" db="EMBL/GenBank/DDBJ databases">
        <title>Characterization of the Novel Bacterium Alteromonas immobilis LMIT006 and Alteromonas gregis LMIT007.</title>
        <authorList>
            <person name="Lin X."/>
        </authorList>
    </citation>
    <scope>NUCLEOTIDE SEQUENCE</scope>
    <source>
        <strain evidence="2">LMIT007</strain>
    </source>
</reference>
<dbReference type="EMBL" id="JANATA010000009">
    <property type="protein sequence ID" value="MCP3428572.1"/>
    <property type="molecule type" value="Genomic_DNA"/>
</dbReference>
<keyword evidence="1" id="KW-0472">Membrane</keyword>
<dbReference type="AlphaFoldDB" id="A0AA42BMF3"/>
<keyword evidence="1" id="KW-1133">Transmembrane helix</keyword>
<sequence>MMLIDCPSCKKKISDKAKACQHCDFTVGANDADALLRKKKMERYAKHQSLQTQSFVAMLLFLTGFGMMYWGEPEIGSNQHSLAMLICVVGFAWYIINRARLVMIKGFNFKFWKI</sequence>
<evidence type="ECO:0000313" key="2">
    <source>
        <dbReference type="EMBL" id="MCP3428572.1"/>
    </source>
</evidence>
<keyword evidence="1" id="KW-0812">Transmembrane</keyword>
<comment type="caution">
    <text evidence="2">The sequence shown here is derived from an EMBL/GenBank/DDBJ whole genome shotgun (WGS) entry which is preliminary data.</text>
</comment>
<evidence type="ECO:0000313" key="3">
    <source>
        <dbReference type="Proteomes" id="UP001165413"/>
    </source>
</evidence>
<name>A0AA42BMF3_9ALTE</name>
<organism evidence="2 3">
    <name type="scientific">Opacimonas viscosa</name>
    <dbReference type="NCBI Taxonomy" id="2961944"/>
    <lineage>
        <taxon>Bacteria</taxon>
        <taxon>Pseudomonadati</taxon>
        <taxon>Pseudomonadota</taxon>
        <taxon>Gammaproteobacteria</taxon>
        <taxon>Alteromonadales</taxon>
        <taxon>Alteromonadaceae</taxon>
        <taxon>Opacimonas</taxon>
    </lineage>
</organism>
<protein>
    <recommendedName>
        <fullName evidence="4">Zinc ribbon domain-containing protein</fullName>
    </recommendedName>
</protein>
<keyword evidence="3" id="KW-1185">Reference proteome</keyword>
<proteinExistence type="predicted"/>
<evidence type="ECO:0008006" key="4">
    <source>
        <dbReference type="Google" id="ProtNLM"/>
    </source>
</evidence>
<dbReference type="Proteomes" id="UP001165413">
    <property type="component" value="Unassembled WGS sequence"/>
</dbReference>
<feature type="transmembrane region" description="Helical" evidence="1">
    <location>
        <begin position="77"/>
        <end position="96"/>
    </location>
</feature>
<accession>A0AA42BMF3</accession>
<evidence type="ECO:0000256" key="1">
    <source>
        <dbReference type="SAM" id="Phobius"/>
    </source>
</evidence>
<gene>
    <name evidence="2" type="ORF">NLF92_06395</name>
</gene>